<dbReference type="InterPro" id="IPR000949">
    <property type="entry name" value="ELM2_dom"/>
</dbReference>
<feature type="compositionally biased region" description="Polar residues" evidence="2">
    <location>
        <begin position="95"/>
        <end position="106"/>
    </location>
</feature>
<feature type="compositionally biased region" description="Low complexity" evidence="2">
    <location>
        <begin position="318"/>
        <end position="343"/>
    </location>
</feature>
<dbReference type="InParanoid" id="G0M8H1"/>
<feature type="domain" description="ELM2" evidence="3">
    <location>
        <begin position="484"/>
        <end position="587"/>
    </location>
</feature>
<gene>
    <name evidence="4" type="ORF">CAEBREN_06926</name>
</gene>
<feature type="region of interest" description="Disordered" evidence="2">
    <location>
        <begin position="1"/>
        <end position="25"/>
    </location>
</feature>
<reference evidence="5" key="1">
    <citation type="submission" date="2011-07" db="EMBL/GenBank/DDBJ databases">
        <authorList>
            <consortium name="Caenorhabditis brenneri Sequencing and Analysis Consortium"/>
            <person name="Wilson R.K."/>
        </authorList>
    </citation>
    <scope>NUCLEOTIDE SEQUENCE [LARGE SCALE GENOMIC DNA]</scope>
    <source>
        <strain evidence="5">PB2801</strain>
    </source>
</reference>
<dbReference type="STRING" id="135651.G0M8H1"/>
<feature type="region of interest" description="Disordered" evidence="2">
    <location>
        <begin position="311"/>
        <end position="361"/>
    </location>
</feature>
<dbReference type="EMBL" id="GL379786">
    <property type="protein sequence ID" value="EGT30438.1"/>
    <property type="molecule type" value="Genomic_DNA"/>
</dbReference>
<dbReference type="FunCoup" id="G0M8H1">
    <property type="interactions" value="1581"/>
</dbReference>
<dbReference type="HOGENOM" id="CLU_318379_0_0_1"/>
<dbReference type="AlphaFoldDB" id="G0M8H1"/>
<dbReference type="Proteomes" id="UP000008068">
    <property type="component" value="Unassembled WGS sequence"/>
</dbReference>
<feature type="region of interest" description="Disordered" evidence="2">
    <location>
        <begin position="61"/>
        <end position="208"/>
    </location>
</feature>
<evidence type="ECO:0000313" key="4">
    <source>
        <dbReference type="EMBL" id="EGT30438.1"/>
    </source>
</evidence>
<feature type="region of interest" description="Disordered" evidence="2">
    <location>
        <begin position="382"/>
        <end position="422"/>
    </location>
</feature>
<organism evidence="5">
    <name type="scientific">Caenorhabditis brenneri</name>
    <name type="common">Nematode worm</name>
    <dbReference type="NCBI Taxonomy" id="135651"/>
    <lineage>
        <taxon>Eukaryota</taxon>
        <taxon>Metazoa</taxon>
        <taxon>Ecdysozoa</taxon>
        <taxon>Nematoda</taxon>
        <taxon>Chromadorea</taxon>
        <taxon>Rhabditida</taxon>
        <taxon>Rhabditina</taxon>
        <taxon>Rhabditomorpha</taxon>
        <taxon>Rhabditoidea</taxon>
        <taxon>Rhabditidae</taxon>
        <taxon>Peloderinae</taxon>
        <taxon>Caenorhabditis</taxon>
    </lineage>
</organism>
<evidence type="ECO:0000256" key="2">
    <source>
        <dbReference type="SAM" id="MobiDB-lite"/>
    </source>
</evidence>
<dbReference type="OMA" id="WACANCT"/>
<name>G0M8H1_CAEBE</name>
<feature type="compositionally biased region" description="Low complexity" evidence="2">
    <location>
        <begin position="180"/>
        <end position="195"/>
    </location>
</feature>
<dbReference type="OrthoDB" id="5876245at2759"/>
<feature type="compositionally biased region" description="Polar residues" evidence="2">
    <location>
        <begin position="391"/>
        <end position="412"/>
    </location>
</feature>
<feature type="compositionally biased region" description="Basic and acidic residues" evidence="2">
    <location>
        <begin position="161"/>
        <end position="179"/>
    </location>
</feature>
<dbReference type="PROSITE" id="PS51156">
    <property type="entry name" value="ELM2"/>
    <property type="match status" value="1"/>
</dbReference>
<accession>G0M8H1</accession>
<feature type="compositionally biased region" description="Basic residues" evidence="2">
    <location>
        <begin position="67"/>
        <end position="76"/>
    </location>
</feature>
<sequence>MSQQRSKPRFEVITLESDDDNDDHGEITVLEARGPNIGRAQARTNRSVPSQVEVIVIDDDDNTLSRVPRKTAKRPRNALGRFCASQNDPPAVVGETSTQSSNATQRKSARLQGQPPVRVALAASFRQSSTAEGKHTEDEEATEDTPRVLNPTSSRKSMRLQRGDEPMDVDRNVPIERNEAPSTSSSSATRPHASADTVSSNAGGQRRSLRLQKVEPMEVEHDNVDAVSAKKQSSVEGIVTDDITSTPSFSNRRQSARLREQALTLETLTEEQADRDASSVSTNTNVPALKSNSIAVKKELPDSYQHVDEANSVEKEAASTSTSSSSQKNTAQSEASSSSMAGSTLQRSMKKEDVEATPEPAITENILRGRVIRSIKTEPLEMDDSGEAVEQAQSVKTVPKSSSMLGRNSSAKKNAKPQSDPFFMPRAITVPLGVTRVPFHVKISEEQQQLIRDYRIQIEDHDNFPNGFELAARYFRTEEDSEDKDDNTAPRPSTAVLPDFIGPVTKQYTDDAKNDKEEPMWSESKLAASLRGNEQRLNQCYKKIQDDYLFCVWRQFEGRIPIEVALQHLMKNSFSIEKSLETIEKDCLRRVPQKLRDPSTAQAHQIHRILLNEDLGDYDYRNIQETILKNYHMFEVVNLFHRFTKFYGYADDGWKIVPGCNCSTGVHRDVCRNVDFQPRYACENCTKNYRKTKFQPIGLCLICSTYQKYANKVRPVRGVIFDDDDLDKMAEWDRMEIQLKRRVKLSDFNTRYQAKKDSEHRSLQITKEESLTLDFDRLKSSKSRPAELTRQLKPFILPHFSRCYCKDAGWIPVRSENFYKTTFTEEEIELYRTTILQNPKDIQAAANQLDVEKELVERFIRAYPHNDPVWMGQLEKELILKLRECRPFENLAPNIRSFKKDEKKRVRTPPIPLE</sequence>
<evidence type="ECO:0000313" key="5">
    <source>
        <dbReference type="Proteomes" id="UP000008068"/>
    </source>
</evidence>
<feature type="compositionally biased region" description="Polar residues" evidence="2">
    <location>
        <begin position="242"/>
        <end position="253"/>
    </location>
</feature>
<protein>
    <recommendedName>
        <fullName evidence="3">ELM2 domain-containing protein</fullName>
    </recommendedName>
</protein>
<keyword evidence="1" id="KW-0539">Nucleus</keyword>
<keyword evidence="5" id="KW-1185">Reference proteome</keyword>
<dbReference type="eggNOG" id="ENOG502SDUH">
    <property type="taxonomic scope" value="Eukaryota"/>
</dbReference>
<proteinExistence type="predicted"/>
<evidence type="ECO:0000259" key="3">
    <source>
        <dbReference type="PROSITE" id="PS51156"/>
    </source>
</evidence>
<evidence type="ECO:0000256" key="1">
    <source>
        <dbReference type="ARBA" id="ARBA00023242"/>
    </source>
</evidence>
<feature type="region of interest" description="Disordered" evidence="2">
    <location>
        <begin position="226"/>
        <end position="257"/>
    </location>
</feature>